<evidence type="ECO:0000256" key="2">
    <source>
        <dbReference type="ARBA" id="ARBA00023125"/>
    </source>
</evidence>
<dbReference type="PROSITE" id="PS50932">
    <property type="entry name" value="HTH_LACI_2"/>
    <property type="match status" value="1"/>
</dbReference>
<accession>A0ABN2BVW9</accession>
<evidence type="ECO:0000256" key="3">
    <source>
        <dbReference type="ARBA" id="ARBA00023163"/>
    </source>
</evidence>
<reference evidence="6 7" key="1">
    <citation type="journal article" date="2019" name="Int. J. Syst. Evol. Microbiol.">
        <title>The Global Catalogue of Microorganisms (GCM) 10K type strain sequencing project: providing services to taxonomists for standard genome sequencing and annotation.</title>
        <authorList>
            <consortium name="The Broad Institute Genomics Platform"/>
            <consortium name="The Broad Institute Genome Sequencing Center for Infectious Disease"/>
            <person name="Wu L."/>
            <person name="Ma J."/>
        </authorList>
    </citation>
    <scope>NUCLEOTIDE SEQUENCE [LARGE SCALE GENOMIC DNA]</scope>
    <source>
        <strain evidence="6 7">JCM 14588</strain>
    </source>
</reference>
<comment type="caution">
    <text evidence="6">The sequence shown here is derived from an EMBL/GenBank/DDBJ whole genome shotgun (WGS) entry which is preliminary data.</text>
</comment>
<name>A0ABN2BVW9_9MICO</name>
<evidence type="ECO:0000256" key="4">
    <source>
        <dbReference type="SAM" id="MobiDB-lite"/>
    </source>
</evidence>
<protein>
    <recommendedName>
        <fullName evidence="5">HTH lacI-type domain-containing protein</fullName>
    </recommendedName>
</protein>
<organism evidence="6 7">
    <name type="scientific">Dermacoccus barathri</name>
    <dbReference type="NCBI Taxonomy" id="322601"/>
    <lineage>
        <taxon>Bacteria</taxon>
        <taxon>Bacillati</taxon>
        <taxon>Actinomycetota</taxon>
        <taxon>Actinomycetes</taxon>
        <taxon>Micrococcales</taxon>
        <taxon>Dermacoccaceae</taxon>
        <taxon>Dermacoccus</taxon>
    </lineage>
</organism>
<dbReference type="CDD" id="cd01392">
    <property type="entry name" value="HTH_LacI"/>
    <property type="match status" value="1"/>
</dbReference>
<keyword evidence="7" id="KW-1185">Reference proteome</keyword>
<evidence type="ECO:0000313" key="6">
    <source>
        <dbReference type="EMBL" id="GAA1548295.1"/>
    </source>
</evidence>
<sequence>MPAPLEPRHTLKDVADRAGVAISTASLEFSGKRPVAEPTRERVLKAASDLDYGGPNPLASSLRQGRSGIIGVFAEGRLMNSFSDPFAVSILDVLAQHLGQNSAGILLMPAQGAGQDALERRTAGIPLDAVVFPLGGHVSSALLEHLRHRRIPLVGTGYPEADDVLHLRMDERGAARAIAQHLYDLGHRDVALIQLPGAEPNAQRDVMNPEALDRTAGFLEVFPEAVVTSQRARVPSRVATRPANACSPTFTPSQLSRRSPT</sequence>
<dbReference type="Proteomes" id="UP001501288">
    <property type="component" value="Unassembled WGS sequence"/>
</dbReference>
<feature type="region of interest" description="Disordered" evidence="4">
    <location>
        <begin position="238"/>
        <end position="261"/>
    </location>
</feature>
<proteinExistence type="predicted"/>
<feature type="domain" description="HTH lacI-type" evidence="5">
    <location>
        <begin position="10"/>
        <end position="64"/>
    </location>
</feature>
<evidence type="ECO:0000256" key="1">
    <source>
        <dbReference type="ARBA" id="ARBA00023015"/>
    </source>
</evidence>
<dbReference type="PANTHER" id="PTHR30146:SF109">
    <property type="entry name" value="HTH-TYPE TRANSCRIPTIONAL REGULATOR GALS"/>
    <property type="match status" value="1"/>
</dbReference>
<dbReference type="EMBL" id="BAAANV010000044">
    <property type="protein sequence ID" value="GAA1548295.1"/>
    <property type="molecule type" value="Genomic_DNA"/>
</dbReference>
<feature type="compositionally biased region" description="Polar residues" evidence="4">
    <location>
        <begin position="246"/>
        <end position="261"/>
    </location>
</feature>
<dbReference type="InterPro" id="IPR010982">
    <property type="entry name" value="Lambda_DNA-bd_dom_sf"/>
</dbReference>
<keyword evidence="2" id="KW-0238">DNA-binding</keyword>
<evidence type="ECO:0000259" key="5">
    <source>
        <dbReference type="PROSITE" id="PS50932"/>
    </source>
</evidence>
<gene>
    <name evidence="6" type="ORF">GCM10009762_21930</name>
</gene>
<keyword evidence="1" id="KW-0805">Transcription regulation</keyword>
<dbReference type="Pfam" id="PF00356">
    <property type="entry name" value="LacI"/>
    <property type="match status" value="1"/>
</dbReference>
<dbReference type="Gene3D" id="3.40.50.2300">
    <property type="match status" value="1"/>
</dbReference>
<evidence type="ECO:0000313" key="7">
    <source>
        <dbReference type="Proteomes" id="UP001501288"/>
    </source>
</evidence>
<dbReference type="RefSeq" id="WP_346030620.1">
    <property type="nucleotide sequence ID" value="NZ_BAAANV010000044.1"/>
</dbReference>
<dbReference type="InterPro" id="IPR000843">
    <property type="entry name" value="HTH_LacI"/>
</dbReference>
<dbReference type="SUPFAM" id="SSF53822">
    <property type="entry name" value="Periplasmic binding protein-like I"/>
    <property type="match status" value="1"/>
</dbReference>
<dbReference type="SMART" id="SM00354">
    <property type="entry name" value="HTH_LACI"/>
    <property type="match status" value="1"/>
</dbReference>
<keyword evidence="3" id="KW-0804">Transcription</keyword>
<dbReference type="PANTHER" id="PTHR30146">
    <property type="entry name" value="LACI-RELATED TRANSCRIPTIONAL REPRESSOR"/>
    <property type="match status" value="1"/>
</dbReference>
<dbReference type="SUPFAM" id="SSF47413">
    <property type="entry name" value="lambda repressor-like DNA-binding domains"/>
    <property type="match status" value="1"/>
</dbReference>
<dbReference type="Gene3D" id="1.10.260.40">
    <property type="entry name" value="lambda repressor-like DNA-binding domains"/>
    <property type="match status" value="1"/>
</dbReference>
<dbReference type="InterPro" id="IPR028082">
    <property type="entry name" value="Peripla_BP_I"/>
</dbReference>